<name>A0A1S9I686_9CLOT</name>
<proteinExistence type="predicted"/>
<dbReference type="OrthoDB" id="9762027at2"/>
<accession>A0A1S9I686</accession>
<dbReference type="InterPro" id="IPR007863">
    <property type="entry name" value="Peptidase_M16_C"/>
</dbReference>
<feature type="coiled-coil region" evidence="1">
    <location>
        <begin position="468"/>
        <end position="511"/>
    </location>
</feature>
<dbReference type="GO" id="GO:0004222">
    <property type="term" value="F:metalloendopeptidase activity"/>
    <property type="evidence" value="ECO:0007669"/>
    <property type="project" value="TreeGrafter"/>
</dbReference>
<feature type="domain" description="Peptidase M16C associated" evidence="2">
    <location>
        <begin position="464"/>
        <end position="714"/>
    </location>
</feature>
<evidence type="ECO:0000259" key="2">
    <source>
        <dbReference type="SMART" id="SM01264"/>
    </source>
</evidence>
<gene>
    <name evidence="3" type="ORF">BS638_08085</name>
</gene>
<dbReference type="PANTHER" id="PTHR43016">
    <property type="entry name" value="PRESEQUENCE PROTEASE"/>
    <property type="match status" value="1"/>
</dbReference>
<evidence type="ECO:0000313" key="4">
    <source>
        <dbReference type="Proteomes" id="UP000190256"/>
    </source>
</evidence>
<dbReference type="STRING" id="1962263.BS637_07370"/>
<comment type="caution">
    <text evidence="3">The sequence shown here is derived from an EMBL/GenBank/DDBJ whole genome shotgun (WGS) entry which is preliminary data.</text>
</comment>
<dbReference type="Pfam" id="PF00675">
    <property type="entry name" value="Peptidase_M16"/>
    <property type="match status" value="1"/>
</dbReference>
<dbReference type="GO" id="GO:0046872">
    <property type="term" value="F:metal ion binding"/>
    <property type="evidence" value="ECO:0007669"/>
    <property type="project" value="InterPro"/>
</dbReference>
<keyword evidence="1" id="KW-0175">Coiled coil</keyword>
<dbReference type="PANTHER" id="PTHR43016:SF13">
    <property type="entry name" value="PRESEQUENCE PROTEASE, MITOCHONDRIAL"/>
    <property type="match status" value="1"/>
</dbReference>
<dbReference type="RefSeq" id="WP_078054624.1">
    <property type="nucleotide sequence ID" value="NZ_JADPGM010000010.1"/>
</dbReference>
<dbReference type="Gene3D" id="3.30.830.10">
    <property type="entry name" value="Metalloenzyme, LuxS/M16 peptidase-like"/>
    <property type="match status" value="4"/>
</dbReference>
<organism evidence="3 4">
    <name type="scientific">Clostridium tepidum</name>
    <dbReference type="NCBI Taxonomy" id="1962263"/>
    <lineage>
        <taxon>Bacteria</taxon>
        <taxon>Bacillati</taxon>
        <taxon>Bacillota</taxon>
        <taxon>Clostridia</taxon>
        <taxon>Eubacteriales</taxon>
        <taxon>Clostridiaceae</taxon>
        <taxon>Clostridium</taxon>
    </lineage>
</organism>
<dbReference type="Pfam" id="PF22516">
    <property type="entry name" value="PreP_C"/>
    <property type="match status" value="1"/>
</dbReference>
<evidence type="ECO:0000313" key="3">
    <source>
        <dbReference type="EMBL" id="OOO65728.1"/>
    </source>
</evidence>
<dbReference type="FunFam" id="3.30.830.10:FF:000034">
    <property type="entry name" value="presequence protease 1, chloroplastic/mitochondrial"/>
    <property type="match status" value="1"/>
</dbReference>
<protein>
    <submittedName>
        <fullName evidence="3">Peptidase M16</fullName>
    </submittedName>
</protein>
<dbReference type="InterPro" id="IPR011765">
    <property type="entry name" value="Pept_M16_N"/>
</dbReference>
<dbReference type="Pfam" id="PF05193">
    <property type="entry name" value="Peptidase_M16_C"/>
    <property type="match status" value="1"/>
</dbReference>
<sequence length="975" mass="114022">MNLKLGEIYNGFKLINEEEIKEINSLAQVFLHEKSGAKLLFIKNDDDNKIFSISFRTPPKDSTGVAHILEHSVLCGSRKFPVKEPFVELIKGSLNTFLNAMTFPDKTMYPVGSTNDKDFINLMDVYLDAVLYPNIYKYPEIMMQEGWHYEIENKEDDITYKGVVYNEMKGAFSSPESILFRKIQESLLPDTIYGVESGGDPDYIPDLTQEDFKEFHKKYYHPSNSYLYLYGDLDILEKLNFIDENYLKDFDKQEVDSQIKPQEAFKEPKYVEVKYPISKEEKIEDKTYLSLNFLLGKSTDKELYLAFEILEYILLETPSSPLKKALLDKGLGKDVFGVYDNSILQSTMSIIVKNSNIDKVEEFKSVVFNTLENLVKDGIDKKLIESSINLKEFSLREADYQGYPKGLIYHIKSMESWLYDEDPTMHLKYEDALEKIKVALTSNYFEDLIQKYILDNKHYSVLVVKPEKGLEEKRIENVRKKLKEYKESLTEEELELLIKQTKKLKERQNQKDSIENLSKIPLLSIDDINKKSERLPLEEKNILGIKTLYHNVFTNKISYLNLYFNTRVVEKENIPYIGLLSAVLGKVSTKNYNYQDLSNEVNISTGGIRYNAEIFSEKGNYEKYTPMFTIKSKCLTSNVKELMKLLSEILINSKFDEKNRLKEIIQELKSRLEMIMFDRGHTVAVKRLFSYFSSYGKYDELLSGIEFYKFIVDIEKNFEQKFEKVSENLQNVFNKIFNSKNLLISITGEEEEFNTINKEFKVLYDNLKKEEVQYNDYEFNFDNSNEAFSTSSKVQYVAKGYNYLKLGYKYNGSMQVLRTIVNYDYLWNKVRVQGGAYGAFASFVKNGNMFFASYRDPNLIKTIEAYNEAFKYISEFNPEDREMTKYIIGTISDLDTPLTPSVKGERAAENFIRKISYEDRQKEREEILSTNKEKIKEFSNIVKELMEKNYICVIGNEDKIKENKDKFNNIINLFE</sequence>
<dbReference type="InterPro" id="IPR011249">
    <property type="entry name" value="Metalloenz_LuxS/M16"/>
</dbReference>
<dbReference type="InterPro" id="IPR055130">
    <property type="entry name" value="PreP_C"/>
</dbReference>
<dbReference type="InterPro" id="IPR013578">
    <property type="entry name" value="Peptidase_M16C_assoc"/>
</dbReference>
<dbReference type="Pfam" id="PF08367">
    <property type="entry name" value="M16C_assoc"/>
    <property type="match status" value="1"/>
</dbReference>
<evidence type="ECO:0000256" key="1">
    <source>
        <dbReference type="SAM" id="Coils"/>
    </source>
</evidence>
<dbReference type="SMART" id="SM01264">
    <property type="entry name" value="M16C_associated"/>
    <property type="match status" value="1"/>
</dbReference>
<dbReference type="GO" id="GO:0016485">
    <property type="term" value="P:protein processing"/>
    <property type="evidence" value="ECO:0007669"/>
    <property type="project" value="TreeGrafter"/>
</dbReference>
<reference evidence="3 4" key="1">
    <citation type="submission" date="2016-12" db="EMBL/GenBank/DDBJ databases">
        <title>Clostridium tepidum sp. nov., a close relative of Clostridium sporogenes and Clostridium botulinum Group I.</title>
        <authorList>
            <person name="Dobritsa A.P."/>
            <person name="Kutumbaka K.K."/>
            <person name="Werner K."/>
            <person name="Wiedmann M."/>
            <person name="Asmus A."/>
            <person name="Samadpour M."/>
        </authorList>
    </citation>
    <scope>NUCLEOTIDE SEQUENCE [LARGE SCALE GENOMIC DNA]</scope>
    <source>
        <strain evidence="3 4">IEH 97212</strain>
    </source>
</reference>
<dbReference type="EMBL" id="MRAE01000017">
    <property type="protein sequence ID" value="OOO65728.1"/>
    <property type="molecule type" value="Genomic_DNA"/>
</dbReference>
<dbReference type="Proteomes" id="UP000190256">
    <property type="component" value="Unassembled WGS sequence"/>
</dbReference>
<dbReference type="SUPFAM" id="SSF63411">
    <property type="entry name" value="LuxS/MPP-like metallohydrolase"/>
    <property type="match status" value="4"/>
</dbReference>
<dbReference type="AlphaFoldDB" id="A0A1S9I686"/>